<dbReference type="InterPro" id="IPR036873">
    <property type="entry name" value="Rhodanese-like_dom_sf"/>
</dbReference>
<evidence type="ECO:0000259" key="2">
    <source>
        <dbReference type="PROSITE" id="PS50206"/>
    </source>
</evidence>
<dbReference type="CDD" id="cd00158">
    <property type="entry name" value="RHOD"/>
    <property type="match status" value="1"/>
</dbReference>
<evidence type="ECO:0000313" key="3">
    <source>
        <dbReference type="EMBL" id="MEC7050733.1"/>
    </source>
</evidence>
<dbReference type="SUPFAM" id="SSF52821">
    <property type="entry name" value="Rhodanese/Cell cycle control phosphatase"/>
    <property type="match status" value="1"/>
</dbReference>
<dbReference type="Proteomes" id="UP001353952">
    <property type="component" value="Unassembled WGS sequence"/>
</dbReference>
<organism evidence="3 4">
    <name type="scientific">Streptomyces violaceochromogenes</name>
    <dbReference type="NCBI Taxonomy" id="67377"/>
    <lineage>
        <taxon>Bacteria</taxon>
        <taxon>Bacillati</taxon>
        <taxon>Actinomycetota</taxon>
        <taxon>Actinomycetes</taxon>
        <taxon>Kitasatosporales</taxon>
        <taxon>Streptomycetaceae</taxon>
        <taxon>Streptomyces</taxon>
    </lineage>
</organism>
<evidence type="ECO:0000256" key="1">
    <source>
        <dbReference type="SAM" id="MobiDB-lite"/>
    </source>
</evidence>
<dbReference type="RefSeq" id="WP_229857113.1">
    <property type="nucleotide sequence ID" value="NZ_BMUO01000017.1"/>
</dbReference>
<feature type="compositionally biased region" description="Basic and acidic residues" evidence="1">
    <location>
        <begin position="51"/>
        <end position="66"/>
    </location>
</feature>
<feature type="region of interest" description="Disordered" evidence="1">
    <location>
        <begin position="1"/>
        <end position="21"/>
    </location>
</feature>
<dbReference type="InterPro" id="IPR001763">
    <property type="entry name" value="Rhodanese-like_dom"/>
</dbReference>
<dbReference type="Pfam" id="PF00581">
    <property type="entry name" value="Rhodanese"/>
    <property type="match status" value="1"/>
</dbReference>
<reference evidence="3 4" key="1">
    <citation type="submission" date="2024-01" db="EMBL/GenBank/DDBJ databases">
        <title>Genome analysis.</title>
        <authorList>
            <person name="Zhang K."/>
        </authorList>
    </citation>
    <scope>NUCLEOTIDE SEQUENCE [LARGE SCALE GENOMIC DNA]</scope>
    <source>
        <strain evidence="3 4">CGMCC 4.1753</strain>
    </source>
</reference>
<feature type="domain" description="Rhodanese" evidence="2">
    <location>
        <begin position="1"/>
        <end position="32"/>
    </location>
</feature>
<accession>A0ABU6LMY4</accession>
<evidence type="ECO:0000313" key="4">
    <source>
        <dbReference type="Proteomes" id="UP001353952"/>
    </source>
</evidence>
<feature type="region of interest" description="Disordered" evidence="1">
    <location>
        <begin position="34"/>
        <end position="81"/>
    </location>
</feature>
<keyword evidence="4" id="KW-1185">Reference proteome</keyword>
<dbReference type="EMBL" id="JAYXNZ010000001">
    <property type="protein sequence ID" value="MEC7050733.1"/>
    <property type="molecule type" value="Genomic_DNA"/>
</dbReference>
<proteinExistence type="predicted"/>
<dbReference type="Gene3D" id="3.40.250.10">
    <property type="entry name" value="Rhodanese-like domain"/>
    <property type="match status" value="1"/>
</dbReference>
<dbReference type="PROSITE" id="PS50206">
    <property type="entry name" value="RHODANESE_3"/>
    <property type="match status" value="1"/>
</dbReference>
<protein>
    <submittedName>
        <fullName evidence="3">Rhodanese-like domain-containing protein</fullName>
    </submittedName>
</protein>
<name>A0ABU6LMY4_9ACTN</name>
<sequence length="81" mass="8644">MADGGHVVDVRPAGDYAAGHIPGSLSIPLRDLAGLAPARDGPAGLRHRRGPGPERDRRAGTQDRLRAARRLPSGRHDRLAR</sequence>
<gene>
    <name evidence="3" type="ORF">RFN57_00085</name>
</gene>
<comment type="caution">
    <text evidence="3">The sequence shown here is derived from an EMBL/GenBank/DDBJ whole genome shotgun (WGS) entry which is preliminary data.</text>
</comment>